<gene>
    <name evidence="2" type="ORF">SAMN05216605_102659</name>
</gene>
<name>A0A1G7VW24_9PSED</name>
<dbReference type="Proteomes" id="UP000182894">
    <property type="component" value="Unassembled WGS sequence"/>
</dbReference>
<dbReference type="Pfam" id="PF13561">
    <property type="entry name" value="adh_short_C2"/>
    <property type="match status" value="1"/>
</dbReference>
<comment type="similarity">
    <text evidence="1">Belongs to the short-chain dehydrogenases/reductases (SDR) family.</text>
</comment>
<proteinExistence type="inferred from homology"/>
<dbReference type="STRING" id="89065.SAMN05216605_102659"/>
<dbReference type="CDD" id="cd05233">
    <property type="entry name" value="SDR_c"/>
    <property type="match status" value="1"/>
</dbReference>
<dbReference type="PROSITE" id="PS00061">
    <property type="entry name" value="ADH_SHORT"/>
    <property type="match status" value="1"/>
</dbReference>
<reference evidence="3" key="1">
    <citation type="submission" date="2016-10" db="EMBL/GenBank/DDBJ databases">
        <authorList>
            <person name="Varghese N."/>
            <person name="Submissions S."/>
        </authorList>
    </citation>
    <scope>NUCLEOTIDE SEQUENCE [LARGE SCALE GENOMIC DNA]</scope>
    <source>
        <strain evidence="3">ATCC 700689</strain>
    </source>
</reference>
<dbReference type="GO" id="GO:0032787">
    <property type="term" value="P:monocarboxylic acid metabolic process"/>
    <property type="evidence" value="ECO:0007669"/>
    <property type="project" value="UniProtKB-ARBA"/>
</dbReference>
<dbReference type="SUPFAM" id="SSF51735">
    <property type="entry name" value="NAD(P)-binding Rossmann-fold domains"/>
    <property type="match status" value="1"/>
</dbReference>
<dbReference type="RefSeq" id="WP_208605140.1">
    <property type="nucleotide sequence ID" value="NZ_FNCO01000002.1"/>
</dbReference>
<keyword evidence="3" id="KW-1185">Reference proteome</keyword>
<dbReference type="FunFam" id="3.40.50.720:FF:000084">
    <property type="entry name" value="Short-chain dehydrogenase reductase"/>
    <property type="match status" value="1"/>
</dbReference>
<dbReference type="Gene3D" id="3.40.50.720">
    <property type="entry name" value="NAD(P)-binding Rossmann-like Domain"/>
    <property type="match status" value="1"/>
</dbReference>
<dbReference type="PANTHER" id="PTHR42879:SF2">
    <property type="entry name" value="3-OXOACYL-[ACYL-CARRIER-PROTEIN] REDUCTASE FABG"/>
    <property type="match status" value="1"/>
</dbReference>
<evidence type="ECO:0000313" key="3">
    <source>
        <dbReference type="Proteomes" id="UP000182894"/>
    </source>
</evidence>
<dbReference type="PRINTS" id="PR00081">
    <property type="entry name" value="GDHRDH"/>
</dbReference>
<evidence type="ECO:0000313" key="2">
    <source>
        <dbReference type="EMBL" id="SDG64015.1"/>
    </source>
</evidence>
<dbReference type="NCBIfam" id="NF005559">
    <property type="entry name" value="PRK07231.1"/>
    <property type="match status" value="1"/>
</dbReference>
<protein>
    <submittedName>
        <fullName evidence="2">NAD(P)-dependent dehydrogenase, short-chain alcohol dehydrogenase family</fullName>
    </submittedName>
</protein>
<dbReference type="InterPro" id="IPR050259">
    <property type="entry name" value="SDR"/>
</dbReference>
<accession>A0A1G7VW24</accession>
<dbReference type="InterPro" id="IPR036291">
    <property type="entry name" value="NAD(P)-bd_dom_sf"/>
</dbReference>
<dbReference type="PRINTS" id="PR00080">
    <property type="entry name" value="SDRFAMILY"/>
</dbReference>
<dbReference type="AlphaFoldDB" id="A0A1G7VW24"/>
<dbReference type="EMBL" id="FNCO01000002">
    <property type="protein sequence ID" value="SDG64015.1"/>
    <property type="molecule type" value="Genomic_DNA"/>
</dbReference>
<dbReference type="InterPro" id="IPR002347">
    <property type="entry name" value="SDR_fam"/>
</dbReference>
<dbReference type="InterPro" id="IPR020904">
    <property type="entry name" value="Sc_DH/Rdtase_CS"/>
</dbReference>
<evidence type="ECO:0000256" key="1">
    <source>
        <dbReference type="ARBA" id="ARBA00006484"/>
    </source>
</evidence>
<organism evidence="2 3">
    <name type="scientific">Pseudomonas abietaniphila</name>
    <dbReference type="NCBI Taxonomy" id="89065"/>
    <lineage>
        <taxon>Bacteria</taxon>
        <taxon>Pseudomonadati</taxon>
        <taxon>Pseudomonadota</taxon>
        <taxon>Gammaproteobacteria</taxon>
        <taxon>Pseudomonadales</taxon>
        <taxon>Pseudomonadaceae</taxon>
        <taxon>Pseudomonas</taxon>
    </lineage>
</organism>
<dbReference type="PANTHER" id="PTHR42879">
    <property type="entry name" value="3-OXOACYL-(ACYL-CARRIER-PROTEIN) REDUCTASE"/>
    <property type="match status" value="1"/>
</dbReference>
<sequence length="260" mass="27036">MAGEYDTLGMPSFRLDGKVALITGGGSGIGAGVALAFSAAGADVVLVARTQPNLDQVADVIRGRGGSVSTVVCDVTDSAAIRAVIDDLPQLDILVNNAGINYPEPMVEVTDEHLDSMLNLNVRACFVTAQAAVQKMLTNTGPDIGVIINVSSQMGHVGSPNRTVYCMTKHAIEGLTKAMAVELAGQGIRVNTLCPTFVDTPLVRKIVDTPEKEAFLVSKIPMGHMATMEDIVGGALYLAGPAARMVTGTALKIDGGWTAQ</sequence>